<dbReference type="InterPro" id="IPR052901">
    <property type="entry name" value="Bact_TGase-like"/>
</dbReference>
<dbReference type="InterPro" id="IPR002931">
    <property type="entry name" value="Transglutaminase-like"/>
</dbReference>
<feature type="transmembrane region" description="Helical" evidence="2">
    <location>
        <begin position="31"/>
        <end position="49"/>
    </location>
</feature>
<dbReference type="SMART" id="SM00460">
    <property type="entry name" value="TGc"/>
    <property type="match status" value="1"/>
</dbReference>
<evidence type="ECO:0000259" key="3">
    <source>
        <dbReference type="SMART" id="SM00460"/>
    </source>
</evidence>
<dbReference type="PROSITE" id="PS51257">
    <property type="entry name" value="PROKAR_LIPOPROTEIN"/>
    <property type="match status" value="1"/>
</dbReference>
<dbReference type="InterPro" id="IPR038765">
    <property type="entry name" value="Papain-like_cys_pep_sf"/>
</dbReference>
<dbReference type="Pfam" id="PF13559">
    <property type="entry name" value="DUF4129"/>
    <property type="match status" value="1"/>
</dbReference>
<feature type="region of interest" description="Disordered" evidence="1">
    <location>
        <begin position="554"/>
        <end position="600"/>
    </location>
</feature>
<evidence type="ECO:0000256" key="2">
    <source>
        <dbReference type="SAM" id="Phobius"/>
    </source>
</evidence>
<feature type="transmembrane region" description="Helical" evidence="2">
    <location>
        <begin position="225"/>
        <end position="241"/>
    </location>
</feature>
<dbReference type="InterPro" id="IPR021878">
    <property type="entry name" value="TgpA_N"/>
</dbReference>
<keyword evidence="2" id="KW-0812">Transmembrane</keyword>
<evidence type="ECO:0000256" key="1">
    <source>
        <dbReference type="SAM" id="MobiDB-lite"/>
    </source>
</evidence>
<dbReference type="Pfam" id="PF11992">
    <property type="entry name" value="TgpA_N"/>
    <property type="match status" value="1"/>
</dbReference>
<protein>
    <submittedName>
        <fullName evidence="4">DUF3488 and transglutaminase-like domain-containing protein</fullName>
    </submittedName>
</protein>
<gene>
    <name evidence="4" type="ORF">GCM10023082_64660</name>
</gene>
<accession>A0ABP7GC94</accession>
<feature type="compositionally biased region" description="Low complexity" evidence="1">
    <location>
        <begin position="563"/>
        <end position="597"/>
    </location>
</feature>
<dbReference type="InterPro" id="IPR025403">
    <property type="entry name" value="TgpA-like_C"/>
</dbReference>
<keyword evidence="2" id="KW-0472">Membrane</keyword>
<dbReference type="EMBL" id="BAABEP010000096">
    <property type="protein sequence ID" value="GAA3761925.1"/>
    <property type="molecule type" value="Genomic_DNA"/>
</dbReference>
<organism evidence="4 5">
    <name type="scientific">Streptomyces tremellae</name>
    <dbReference type="NCBI Taxonomy" id="1124239"/>
    <lineage>
        <taxon>Bacteria</taxon>
        <taxon>Bacillati</taxon>
        <taxon>Actinomycetota</taxon>
        <taxon>Actinomycetes</taxon>
        <taxon>Kitasatosporales</taxon>
        <taxon>Streptomycetaceae</taxon>
        <taxon>Streptomyces</taxon>
    </lineage>
</organism>
<keyword evidence="2" id="KW-1133">Transmembrane helix</keyword>
<proteinExistence type="predicted"/>
<feature type="transmembrane region" description="Helical" evidence="2">
    <location>
        <begin position="147"/>
        <end position="164"/>
    </location>
</feature>
<feature type="transmembrane region" description="Helical" evidence="2">
    <location>
        <begin position="118"/>
        <end position="140"/>
    </location>
</feature>
<feature type="transmembrane region" description="Helical" evidence="2">
    <location>
        <begin position="624"/>
        <end position="646"/>
    </location>
</feature>
<dbReference type="RefSeq" id="WP_345655488.1">
    <property type="nucleotide sequence ID" value="NZ_BAABEP010000096.1"/>
</dbReference>
<dbReference type="PANTHER" id="PTHR42736">
    <property type="entry name" value="PROTEIN-GLUTAMINE GAMMA-GLUTAMYLTRANSFERASE"/>
    <property type="match status" value="1"/>
</dbReference>
<feature type="transmembrane region" description="Helical" evidence="2">
    <location>
        <begin position="58"/>
        <end position="76"/>
    </location>
</feature>
<comment type="caution">
    <text evidence="4">The sequence shown here is derived from an EMBL/GenBank/DDBJ whole genome shotgun (WGS) entry which is preliminary data.</text>
</comment>
<sequence>MSGRGRLTLCALVATLLTACALLPLVSSSGWLVEAAAMAAAVSGAGALMRRVPLPRSLTVLLQAVLALLMLTVAFARDAAPLGLVPAPAVFERFGRLLSSGGEDVTRYSIPAPPTEGITLMLVGGVVVIGLAVDAVAVTLRSAAPAGLPLLALYSVAAGISGGTGSTSSWLWFLLAAAGYLLLLLAEGGERLAQWGRVFGGPPRAGRPPGSGPARASAPARTGRRIGVVVLGVALVVPLALPQLTGGLLADIGGDGSGLGGGTISAVNPLVSLQDDLNQDDDREALRYRTNAPDGQGMYLRIMALDQFDGATWRFSQRRVQDVPAALPAPQGLSSDVSTTRISTSITAAPWYRQNYLPMPYPATAVKAGGRWRYEPEGRTLVGDRGQSTQDARYTVDSLEVNPTRRQLAAAGAPPASLERQYTEVPSSLPPVVKATARRITAGSANAYERAVALQDWFATDGGFTYDTHVNSGTGPDAITRFLKDKRGFCVHFSFTMAAMARTLGIPARVAVGFAPGTPEGDGTVDVGLRDAHAWPELYFQGVGWTRFEPTPSRGSLPDYTLPASPSDPDSDASTRPAAPDSATPSAAPSTSSSCAAQDQRLGACDQAAAPAPQPPAGPGARTGGWALLGGGIALAVLLLVLPLLYRLRVRARRLGAGSHLGGDPAAPVLAAWRELLDSAWDLGIVPDEAHTPRRAAERIVRLGPLGGRAEEAVHRLAGAVEQVLYAPDPAPRAGLAQDVRLAVAALRGSAGRAARLRALLLPRSSVRVVWALADRRDALADRWTPGRLLPASRRRP</sequence>
<evidence type="ECO:0000313" key="5">
    <source>
        <dbReference type="Proteomes" id="UP001499884"/>
    </source>
</evidence>
<dbReference type="Gene3D" id="3.10.620.30">
    <property type="match status" value="1"/>
</dbReference>
<evidence type="ECO:0000313" key="4">
    <source>
        <dbReference type="EMBL" id="GAA3761925.1"/>
    </source>
</evidence>
<dbReference type="SUPFAM" id="SSF54001">
    <property type="entry name" value="Cysteine proteinases"/>
    <property type="match status" value="1"/>
</dbReference>
<keyword evidence="5" id="KW-1185">Reference proteome</keyword>
<dbReference type="Proteomes" id="UP001499884">
    <property type="component" value="Unassembled WGS sequence"/>
</dbReference>
<feature type="transmembrane region" description="Helical" evidence="2">
    <location>
        <begin position="170"/>
        <end position="186"/>
    </location>
</feature>
<reference evidence="5" key="1">
    <citation type="journal article" date="2019" name="Int. J. Syst. Evol. Microbiol.">
        <title>The Global Catalogue of Microorganisms (GCM) 10K type strain sequencing project: providing services to taxonomists for standard genome sequencing and annotation.</title>
        <authorList>
            <consortium name="The Broad Institute Genomics Platform"/>
            <consortium name="The Broad Institute Genome Sequencing Center for Infectious Disease"/>
            <person name="Wu L."/>
            <person name="Ma J."/>
        </authorList>
    </citation>
    <scope>NUCLEOTIDE SEQUENCE [LARGE SCALE GENOMIC DNA]</scope>
    <source>
        <strain evidence="5">JCM 30846</strain>
    </source>
</reference>
<name>A0ABP7GC94_9ACTN</name>
<dbReference type="Pfam" id="PF01841">
    <property type="entry name" value="Transglut_core"/>
    <property type="match status" value="1"/>
</dbReference>
<dbReference type="PANTHER" id="PTHR42736:SF1">
    <property type="entry name" value="PROTEIN-GLUTAMINE GAMMA-GLUTAMYLTRANSFERASE"/>
    <property type="match status" value="1"/>
</dbReference>
<feature type="domain" description="Transglutaminase-like" evidence="3">
    <location>
        <begin position="482"/>
        <end position="552"/>
    </location>
</feature>